<reference evidence="1 2" key="1">
    <citation type="journal article" date="2018" name="BMC Genomics">
        <title>The genome of Naegleria lovaniensis, the basis for a comparative approach to unravel pathogenicity factors of the human pathogenic amoeba N. fowleri.</title>
        <authorList>
            <person name="Liechti N."/>
            <person name="Schurch N."/>
            <person name="Bruggmann R."/>
            <person name="Wittwer M."/>
        </authorList>
    </citation>
    <scope>NUCLEOTIDE SEQUENCE [LARGE SCALE GENOMIC DNA]</scope>
    <source>
        <strain evidence="1 2">ATCC 30569</strain>
    </source>
</reference>
<evidence type="ECO:0000313" key="2">
    <source>
        <dbReference type="Proteomes" id="UP000816034"/>
    </source>
</evidence>
<organism evidence="1 2">
    <name type="scientific">Naegleria lovaniensis</name>
    <name type="common">Amoeba</name>
    <dbReference type="NCBI Taxonomy" id="51637"/>
    <lineage>
        <taxon>Eukaryota</taxon>
        <taxon>Discoba</taxon>
        <taxon>Heterolobosea</taxon>
        <taxon>Tetramitia</taxon>
        <taxon>Eutetramitia</taxon>
        <taxon>Vahlkampfiidae</taxon>
        <taxon>Naegleria</taxon>
    </lineage>
</organism>
<dbReference type="InterPro" id="IPR029058">
    <property type="entry name" value="AB_hydrolase_fold"/>
</dbReference>
<evidence type="ECO:0000313" key="1">
    <source>
        <dbReference type="EMBL" id="KAG2387978.1"/>
    </source>
</evidence>
<dbReference type="Gene3D" id="3.40.50.1820">
    <property type="entry name" value="alpha/beta hydrolase"/>
    <property type="match status" value="1"/>
</dbReference>
<dbReference type="GeneID" id="68093284"/>
<accession>A0AA88GX44</accession>
<dbReference type="SUPFAM" id="SSF53474">
    <property type="entry name" value="alpha/beta-Hydrolases"/>
    <property type="match status" value="1"/>
</dbReference>
<keyword evidence="2" id="KW-1185">Reference proteome</keyword>
<dbReference type="AlphaFoldDB" id="A0AA88GX44"/>
<name>A0AA88GX44_NAELO</name>
<dbReference type="Proteomes" id="UP000816034">
    <property type="component" value="Unassembled WGS sequence"/>
</dbReference>
<protein>
    <submittedName>
        <fullName evidence="1">Uncharacterized protein</fullName>
    </submittedName>
</protein>
<proteinExistence type="predicted"/>
<sequence>MFNILRFGIANHHYKNAIEVRDSIRSMAPPITSKRNDALLNDWNIYLPYEMHYEKILLLIHGGGGYGGQQDGWQASSIAEHVYLEQFQEFSKHENVAISCSNRHTPLTHMLSVNYRLMGLEEHERKNSSHYASNLEDQIHDVLQAYLWLISENLHVNSQERSLPVFRPEQIVVMGDSFGAALAAWFLLKLASDPKQYPTIFHHSHFRML</sequence>
<gene>
    <name evidence="1" type="ORF">C9374_000828</name>
</gene>
<comment type="caution">
    <text evidence="1">The sequence shown here is derived from an EMBL/GenBank/DDBJ whole genome shotgun (WGS) entry which is preliminary data.</text>
</comment>
<dbReference type="RefSeq" id="XP_044551970.1">
    <property type="nucleotide sequence ID" value="XM_044698338.1"/>
</dbReference>
<dbReference type="EMBL" id="PYSW02000011">
    <property type="protein sequence ID" value="KAG2387978.1"/>
    <property type="molecule type" value="Genomic_DNA"/>
</dbReference>